<reference evidence="1" key="1">
    <citation type="submission" date="2020-07" db="EMBL/GenBank/DDBJ databases">
        <title>Clarias magur genome sequencing, assembly and annotation.</title>
        <authorList>
            <person name="Kushwaha B."/>
            <person name="Kumar R."/>
            <person name="Das P."/>
            <person name="Joshi C.G."/>
            <person name="Kumar D."/>
            <person name="Nagpure N.S."/>
            <person name="Pandey M."/>
            <person name="Agarwal S."/>
            <person name="Srivastava S."/>
            <person name="Singh M."/>
            <person name="Sahoo L."/>
            <person name="Jayasankar P."/>
            <person name="Meher P.K."/>
            <person name="Koringa P.G."/>
            <person name="Iquebal M.A."/>
            <person name="Das S.P."/>
            <person name="Bit A."/>
            <person name="Patnaik S."/>
            <person name="Patel N."/>
            <person name="Shah T.M."/>
            <person name="Hinsu A."/>
            <person name="Jena J.K."/>
        </authorList>
    </citation>
    <scope>NUCLEOTIDE SEQUENCE</scope>
    <source>
        <strain evidence="1">CIFAMagur01</strain>
        <tissue evidence="1">Testis</tissue>
    </source>
</reference>
<dbReference type="Proteomes" id="UP000727407">
    <property type="component" value="Unassembled WGS sequence"/>
</dbReference>
<evidence type="ECO:0000313" key="2">
    <source>
        <dbReference type="Proteomes" id="UP000727407"/>
    </source>
</evidence>
<name>A0A8J4U985_CLAMG</name>
<organism evidence="1 2">
    <name type="scientific">Clarias magur</name>
    <name type="common">Asian catfish</name>
    <name type="synonym">Macropteronotus magur</name>
    <dbReference type="NCBI Taxonomy" id="1594786"/>
    <lineage>
        <taxon>Eukaryota</taxon>
        <taxon>Metazoa</taxon>
        <taxon>Chordata</taxon>
        <taxon>Craniata</taxon>
        <taxon>Vertebrata</taxon>
        <taxon>Euteleostomi</taxon>
        <taxon>Actinopterygii</taxon>
        <taxon>Neopterygii</taxon>
        <taxon>Teleostei</taxon>
        <taxon>Ostariophysi</taxon>
        <taxon>Siluriformes</taxon>
        <taxon>Clariidae</taxon>
        <taxon>Clarias</taxon>
    </lineage>
</organism>
<dbReference type="AlphaFoldDB" id="A0A8J4U985"/>
<gene>
    <name evidence="1" type="ORF">DAT39_009142</name>
</gene>
<keyword evidence="2" id="KW-1185">Reference proteome</keyword>
<protein>
    <submittedName>
        <fullName evidence="1">Uncharacterized protein</fullName>
    </submittedName>
</protein>
<comment type="caution">
    <text evidence="1">The sequence shown here is derived from an EMBL/GenBank/DDBJ whole genome shotgun (WGS) entry which is preliminary data.</text>
</comment>
<accession>A0A8J4U985</accession>
<sequence length="60" mass="6536">MKFITAFAPDMSVFGRLLSTIIINSGKSLNRVSAAGGDKCTCSIQIAHHPSQELYVRCHL</sequence>
<proteinExistence type="predicted"/>
<dbReference type="EMBL" id="QNUK01000118">
    <property type="protein sequence ID" value="KAF5901176.1"/>
    <property type="molecule type" value="Genomic_DNA"/>
</dbReference>
<evidence type="ECO:0000313" key="1">
    <source>
        <dbReference type="EMBL" id="KAF5901176.1"/>
    </source>
</evidence>